<reference evidence="5" key="2">
    <citation type="submission" date="2025-08" db="UniProtKB">
        <authorList>
            <consortium name="RefSeq"/>
        </authorList>
    </citation>
    <scope>IDENTIFICATION</scope>
    <source>
        <tissue evidence="5">Etiolated seedlings</tissue>
    </source>
</reference>
<dbReference type="eggNOG" id="ENOG502QPWA">
    <property type="taxonomic scope" value="Eukaryota"/>
</dbReference>
<evidence type="ECO:0000259" key="3">
    <source>
        <dbReference type="Pfam" id="PF25091"/>
    </source>
</evidence>
<dbReference type="GO" id="GO:0003006">
    <property type="term" value="P:developmental process involved in reproduction"/>
    <property type="evidence" value="ECO:0007669"/>
    <property type="project" value="TreeGrafter"/>
</dbReference>
<dbReference type="Pfam" id="PF25091">
    <property type="entry name" value="DUF7806"/>
    <property type="match status" value="1"/>
</dbReference>
<dbReference type="PANTHER" id="PTHR35489">
    <property type="entry name" value="TITAN9"/>
    <property type="match status" value="1"/>
</dbReference>
<dbReference type="STRING" id="3827.A0A1S2XRX0"/>
<protein>
    <submittedName>
        <fullName evidence="5">Uncharacterized protein LOC101501774</fullName>
    </submittedName>
</protein>
<evidence type="ECO:0000256" key="1">
    <source>
        <dbReference type="SAM" id="Coils"/>
    </source>
</evidence>
<dbReference type="InterPro" id="IPR056708">
    <property type="entry name" value="DUF7806"/>
</dbReference>
<feature type="compositionally biased region" description="Polar residues" evidence="2">
    <location>
        <begin position="112"/>
        <end position="136"/>
    </location>
</feature>
<dbReference type="PaxDb" id="3827-XP_004492643.1"/>
<feature type="region of interest" description="Disordered" evidence="2">
    <location>
        <begin position="112"/>
        <end position="172"/>
    </location>
</feature>
<feature type="domain" description="DUF7806" evidence="3">
    <location>
        <begin position="205"/>
        <end position="298"/>
    </location>
</feature>
<dbReference type="OrthoDB" id="759501at2759"/>
<evidence type="ECO:0000256" key="2">
    <source>
        <dbReference type="SAM" id="MobiDB-lite"/>
    </source>
</evidence>
<proteinExistence type="predicted"/>
<dbReference type="AlphaFoldDB" id="A0A1S2XRX0"/>
<dbReference type="GeneID" id="101501774"/>
<feature type="coiled-coil region" evidence="1">
    <location>
        <begin position="38"/>
        <end position="104"/>
    </location>
</feature>
<accession>A0A1S2XRX0</accession>
<dbReference type="RefSeq" id="XP_004492643.1">
    <property type="nucleotide sequence ID" value="XM_004492586.3"/>
</dbReference>
<organism evidence="4 5">
    <name type="scientific">Cicer arietinum</name>
    <name type="common">Chickpea</name>
    <name type="synonym">Garbanzo</name>
    <dbReference type="NCBI Taxonomy" id="3827"/>
    <lineage>
        <taxon>Eukaryota</taxon>
        <taxon>Viridiplantae</taxon>
        <taxon>Streptophyta</taxon>
        <taxon>Embryophyta</taxon>
        <taxon>Tracheophyta</taxon>
        <taxon>Spermatophyta</taxon>
        <taxon>Magnoliopsida</taxon>
        <taxon>eudicotyledons</taxon>
        <taxon>Gunneridae</taxon>
        <taxon>Pentapetalae</taxon>
        <taxon>rosids</taxon>
        <taxon>fabids</taxon>
        <taxon>Fabales</taxon>
        <taxon>Fabaceae</taxon>
        <taxon>Papilionoideae</taxon>
        <taxon>50 kb inversion clade</taxon>
        <taxon>NPAAA clade</taxon>
        <taxon>Hologalegina</taxon>
        <taxon>IRL clade</taxon>
        <taxon>Cicereae</taxon>
        <taxon>Cicer</taxon>
    </lineage>
</organism>
<evidence type="ECO:0000313" key="5">
    <source>
        <dbReference type="RefSeq" id="XP_004492643.1"/>
    </source>
</evidence>
<keyword evidence="1" id="KW-0175">Coiled coil</keyword>
<evidence type="ECO:0000313" key="4">
    <source>
        <dbReference type="Proteomes" id="UP000087171"/>
    </source>
</evidence>
<gene>
    <name evidence="5" type="primary">LOC101501774</name>
</gene>
<dbReference type="Proteomes" id="UP000087171">
    <property type="component" value="Chromosome Ca3"/>
</dbReference>
<keyword evidence="4" id="KW-1185">Reference proteome</keyword>
<name>A0A1S2XRX0_CICAR</name>
<sequence>MEALYKKLYSKYSTLKTNKLSELEELNNEQEAKFLNFVSAAEELIDHLRTENDKLLGKINDLGNELASVRQTKDNQVADYQRLLMEESKKNEALLEEVEKLQKLLKEGTSGDLNNSSKVMNMNDQFNNTPNNSSMRMTRKRRRQEQDALDKEARSIPCEIDEGNSVEREPTQSFLKENASNKLLECSTKANDQSGVDLQESGHPNWLFQALFEYTLDMKLSIDNQTGRLSLFAMHQSSGYSFSLSWISKAPGEEAELLYHVLSLGTLERLVPEWMREDIMFSPTMCPIFFERVSRVINCKHRSLCFL</sequence>
<dbReference type="KEGG" id="cam:101501774"/>
<dbReference type="PANTHER" id="PTHR35489:SF2">
    <property type="entry name" value="TITAN9"/>
    <property type="match status" value="1"/>
</dbReference>
<feature type="compositionally biased region" description="Basic and acidic residues" evidence="2">
    <location>
        <begin position="144"/>
        <end position="154"/>
    </location>
</feature>
<reference evidence="4" key="1">
    <citation type="journal article" date="2013" name="Nat. Biotechnol.">
        <title>Draft genome sequence of chickpea (Cicer arietinum) provides a resource for trait improvement.</title>
        <authorList>
            <person name="Varshney R.K."/>
            <person name="Song C."/>
            <person name="Saxena R.K."/>
            <person name="Azam S."/>
            <person name="Yu S."/>
            <person name="Sharpe A.G."/>
            <person name="Cannon S."/>
            <person name="Baek J."/>
            <person name="Rosen B.D."/>
            <person name="Tar'an B."/>
            <person name="Millan T."/>
            <person name="Zhang X."/>
            <person name="Ramsay L.D."/>
            <person name="Iwata A."/>
            <person name="Wang Y."/>
            <person name="Nelson W."/>
            <person name="Farmer A.D."/>
            <person name="Gaur P.M."/>
            <person name="Soderlund C."/>
            <person name="Penmetsa R.V."/>
            <person name="Xu C."/>
            <person name="Bharti A.K."/>
            <person name="He W."/>
            <person name="Winter P."/>
            <person name="Zhao S."/>
            <person name="Hane J.K."/>
            <person name="Carrasquilla-Garcia N."/>
            <person name="Condie J.A."/>
            <person name="Upadhyaya H.D."/>
            <person name="Luo M.C."/>
            <person name="Thudi M."/>
            <person name="Gowda C.L."/>
            <person name="Singh N.P."/>
            <person name="Lichtenzveig J."/>
            <person name="Gali K.K."/>
            <person name="Rubio J."/>
            <person name="Nadarajan N."/>
            <person name="Dolezel J."/>
            <person name="Bansal K.C."/>
            <person name="Xu X."/>
            <person name="Edwards D."/>
            <person name="Zhang G."/>
            <person name="Kahl G."/>
            <person name="Gil J."/>
            <person name="Singh K.B."/>
            <person name="Datta S.K."/>
            <person name="Jackson S.A."/>
            <person name="Wang J."/>
            <person name="Cook D.R."/>
        </authorList>
    </citation>
    <scope>NUCLEOTIDE SEQUENCE [LARGE SCALE GENOMIC DNA]</scope>
    <source>
        <strain evidence="4">cv. CDC Frontier</strain>
    </source>
</reference>